<proteinExistence type="predicted"/>
<feature type="signal peptide" evidence="1">
    <location>
        <begin position="1"/>
        <end position="25"/>
    </location>
</feature>
<dbReference type="Gene3D" id="3.40.710.10">
    <property type="entry name" value="DD-peptidase/beta-lactamase superfamily"/>
    <property type="match status" value="1"/>
</dbReference>
<dbReference type="InterPro" id="IPR012338">
    <property type="entry name" value="Beta-lactam/transpept-like"/>
</dbReference>
<dbReference type="Pfam" id="PF00144">
    <property type="entry name" value="Beta-lactamase"/>
    <property type="match status" value="1"/>
</dbReference>
<sequence>MNAFKRRLTPLALAAAALVATTAAAAPALAAGAPAVHAAAATQSAVPIGASGLNTAALDAAVGLHPGDRAGGQLARVSTPDQIWRGSSSDAFTGRPISPDAHFHVGSISKAFEATVALQLAANGKLDLDQTVQHYLPGLLPDSYQPITVRQLLNHTSGLPDMQAGILNPTADQLIAEHLDYFTLDDVIHSSLHPADGSTPPLHFTPGSKQEYSSLGYRIAAKIIEQVTGNSFGDEVTSRVIRPLHLNHTSVPEGDTRIPRPALHGYVIDSTGRPVDVSEQGDDATAIISTAPDLDRFISALFSGRLLAPERLNEMFAAPLDSAGNPLRYADGSDCDTGPAKGTACYGAGLKSVTLPDGTVLWGKTGHDIGYASGVFATRDLKLRTVYAVGTSTADNGGSPAVANRLITALLTPPQATTPAR</sequence>
<dbReference type="EMBL" id="VOGW01000020">
    <property type="protein sequence ID" value="TWV56734.1"/>
    <property type="molecule type" value="Genomic_DNA"/>
</dbReference>
<keyword evidence="4" id="KW-1185">Reference proteome</keyword>
<evidence type="ECO:0000313" key="4">
    <source>
        <dbReference type="Proteomes" id="UP000320481"/>
    </source>
</evidence>
<dbReference type="PANTHER" id="PTHR46825:SF7">
    <property type="entry name" value="D-ALANYL-D-ALANINE CARBOXYPEPTIDASE"/>
    <property type="match status" value="1"/>
</dbReference>
<gene>
    <name evidence="3" type="ORF">FRZ03_03590</name>
</gene>
<feature type="chain" id="PRO_5023007229" evidence="1">
    <location>
        <begin position="26"/>
        <end position="421"/>
    </location>
</feature>
<reference evidence="3" key="1">
    <citation type="journal article" date="2019" name="Microbiol. Resour. Announc.">
        <title>Draft Genomic Sequences of Streptomyces misionensis and Streptomyces albidoflavus, bacteria applied for phytopathogen biocontrol.</title>
        <authorList>
            <person name="Pylro V."/>
            <person name="Dias A."/>
            <person name="Andreote F."/>
            <person name="Varani A."/>
            <person name="Andreote C."/>
            <person name="Bernardo E."/>
            <person name="Martins T."/>
        </authorList>
    </citation>
    <scope>NUCLEOTIDE SEQUENCE [LARGE SCALE GENOMIC DNA]</scope>
    <source>
        <strain evidence="3">66</strain>
    </source>
</reference>
<dbReference type="PANTHER" id="PTHR46825">
    <property type="entry name" value="D-ALANYL-D-ALANINE-CARBOXYPEPTIDASE/ENDOPEPTIDASE AMPH"/>
    <property type="match status" value="1"/>
</dbReference>
<evidence type="ECO:0000313" key="3">
    <source>
        <dbReference type="EMBL" id="TWV56734.1"/>
    </source>
</evidence>
<feature type="domain" description="Beta-lactamase-related" evidence="2">
    <location>
        <begin position="69"/>
        <end position="405"/>
    </location>
</feature>
<dbReference type="RefSeq" id="WP_146463670.1">
    <property type="nucleotide sequence ID" value="NZ_VOGW01000020.1"/>
</dbReference>
<organism evidence="3 4">
    <name type="scientific">Streptomyces misionensis</name>
    <dbReference type="NCBI Taxonomy" id="67331"/>
    <lineage>
        <taxon>Bacteria</taxon>
        <taxon>Bacillati</taxon>
        <taxon>Actinomycetota</taxon>
        <taxon>Actinomycetes</taxon>
        <taxon>Kitasatosporales</taxon>
        <taxon>Streptomycetaceae</taxon>
        <taxon>Streptomyces</taxon>
    </lineage>
</organism>
<dbReference type="Proteomes" id="UP000320481">
    <property type="component" value="Unassembled WGS sequence"/>
</dbReference>
<comment type="caution">
    <text evidence="3">The sequence shown here is derived from an EMBL/GenBank/DDBJ whole genome shotgun (WGS) entry which is preliminary data.</text>
</comment>
<dbReference type="AlphaFoldDB" id="A0A5C6K304"/>
<dbReference type="InterPro" id="IPR050491">
    <property type="entry name" value="AmpC-like"/>
</dbReference>
<dbReference type="SUPFAM" id="SSF56601">
    <property type="entry name" value="beta-lactamase/transpeptidase-like"/>
    <property type="match status" value="1"/>
</dbReference>
<evidence type="ECO:0000256" key="1">
    <source>
        <dbReference type="SAM" id="SignalP"/>
    </source>
</evidence>
<name>A0A5C6K304_9ACTN</name>
<accession>A0A5C6K304</accession>
<keyword evidence="1" id="KW-0732">Signal</keyword>
<dbReference type="InterPro" id="IPR001466">
    <property type="entry name" value="Beta-lactam-related"/>
</dbReference>
<evidence type="ECO:0000259" key="2">
    <source>
        <dbReference type="Pfam" id="PF00144"/>
    </source>
</evidence>
<protein>
    <submittedName>
        <fullName evidence="3">Beta-lactamase family protein</fullName>
    </submittedName>
</protein>